<dbReference type="RefSeq" id="WP_155177203.1">
    <property type="nucleotide sequence ID" value="NZ_BAAAFL010000010.1"/>
</dbReference>
<dbReference type="InterPro" id="IPR050463">
    <property type="entry name" value="Gfo/Idh/MocA_oxidrdct_glycsds"/>
</dbReference>
<sequence length="340" mass="37506">MEELVEIQQDMLPKLGFLGVGWIGKNRLESLVSANLSENIAICDTDAPSIEETLKVVPHAKKHDCLEDMLGENIDGVVIATPSALHAKQAITALEHGKAVFCQKPLGRNLAETKAVVNQAQKSDKLLCVDYSYRYTKGIQAIKEVLDEEKLGKIYAVEAVFHNAYGPDKSWFYDPKLSGGGCLMDLGSHLVDLMLYLFDAPSTEVRYANILSGGKSISNHWETVEDFAEAQLCTSSGISVRMACSWKLSVGKDADIYLKIYGTEGGACFHNVNGSFYDFQADIYTQNHAETIVTPPDDWGGKAIQRWAEKLAHSNKFSSANNELIKSAALLEDIYNFTRL</sequence>
<dbReference type="Gene3D" id="3.30.360.10">
    <property type="entry name" value="Dihydrodipicolinate Reductase, domain 2"/>
    <property type="match status" value="1"/>
</dbReference>
<proteinExistence type="predicted"/>
<feature type="domain" description="GFO/IDH/MocA-like oxidoreductase" evidence="3">
    <location>
        <begin position="139"/>
        <end position="266"/>
    </location>
</feature>
<dbReference type="SUPFAM" id="SSF55347">
    <property type="entry name" value="Glyceraldehyde-3-phosphate dehydrogenase-like, C-terminal domain"/>
    <property type="match status" value="1"/>
</dbReference>
<comment type="caution">
    <text evidence="4">The sequence shown here is derived from an EMBL/GenBank/DDBJ whole genome shotgun (WGS) entry which is preliminary data.</text>
</comment>
<dbReference type="InterPro" id="IPR000683">
    <property type="entry name" value="Gfo/Idh/MocA-like_OxRdtase_N"/>
</dbReference>
<dbReference type="Pfam" id="PF01408">
    <property type="entry name" value="GFO_IDH_MocA"/>
    <property type="match status" value="1"/>
</dbReference>
<evidence type="ECO:0000313" key="5">
    <source>
        <dbReference type="Proteomes" id="UP000798808"/>
    </source>
</evidence>
<protein>
    <submittedName>
        <fullName evidence="4">Gfo/Idh/MocA family oxidoreductase</fullName>
    </submittedName>
</protein>
<dbReference type="EMBL" id="SMLW01000678">
    <property type="protein sequence ID" value="MTI29069.1"/>
    <property type="molecule type" value="Genomic_DNA"/>
</dbReference>
<name>A0ABW9RXT3_9BACT</name>
<dbReference type="InterPro" id="IPR055170">
    <property type="entry name" value="GFO_IDH_MocA-like_dom"/>
</dbReference>
<reference evidence="4 5" key="1">
    <citation type="submission" date="2019-02" db="EMBL/GenBank/DDBJ databases">
        <authorList>
            <person name="Goldberg S.R."/>
            <person name="Haltli B.A."/>
            <person name="Correa H."/>
            <person name="Russell K.G."/>
        </authorList>
    </citation>
    <scope>NUCLEOTIDE SEQUENCE [LARGE SCALE GENOMIC DNA]</scope>
    <source>
        <strain evidence="4 5">JCM 16186</strain>
    </source>
</reference>
<evidence type="ECO:0000313" key="4">
    <source>
        <dbReference type="EMBL" id="MTI29069.1"/>
    </source>
</evidence>
<dbReference type="SUPFAM" id="SSF51735">
    <property type="entry name" value="NAD(P)-binding Rossmann-fold domains"/>
    <property type="match status" value="1"/>
</dbReference>
<gene>
    <name evidence="4" type="ORF">E1163_29170</name>
</gene>
<dbReference type="Proteomes" id="UP000798808">
    <property type="component" value="Unassembled WGS sequence"/>
</dbReference>
<keyword evidence="1" id="KW-0560">Oxidoreductase</keyword>
<dbReference type="Gene3D" id="3.40.50.720">
    <property type="entry name" value="NAD(P)-binding Rossmann-like Domain"/>
    <property type="match status" value="1"/>
</dbReference>
<dbReference type="PANTHER" id="PTHR43818:SF11">
    <property type="entry name" value="BCDNA.GH03377"/>
    <property type="match status" value="1"/>
</dbReference>
<evidence type="ECO:0000256" key="1">
    <source>
        <dbReference type="ARBA" id="ARBA00023002"/>
    </source>
</evidence>
<feature type="domain" description="Gfo/Idh/MocA-like oxidoreductase N-terminal" evidence="2">
    <location>
        <begin position="15"/>
        <end position="131"/>
    </location>
</feature>
<evidence type="ECO:0000259" key="2">
    <source>
        <dbReference type="Pfam" id="PF01408"/>
    </source>
</evidence>
<evidence type="ECO:0000259" key="3">
    <source>
        <dbReference type="Pfam" id="PF22725"/>
    </source>
</evidence>
<keyword evidence="5" id="KW-1185">Reference proteome</keyword>
<accession>A0ABW9RXT3</accession>
<dbReference type="Pfam" id="PF22725">
    <property type="entry name" value="GFO_IDH_MocA_C3"/>
    <property type="match status" value="1"/>
</dbReference>
<dbReference type="PANTHER" id="PTHR43818">
    <property type="entry name" value="BCDNA.GH03377"/>
    <property type="match status" value="1"/>
</dbReference>
<dbReference type="InterPro" id="IPR036291">
    <property type="entry name" value="NAD(P)-bd_dom_sf"/>
</dbReference>
<organism evidence="4 5">
    <name type="scientific">Fulvivirga kasyanovii</name>
    <dbReference type="NCBI Taxonomy" id="396812"/>
    <lineage>
        <taxon>Bacteria</taxon>
        <taxon>Pseudomonadati</taxon>
        <taxon>Bacteroidota</taxon>
        <taxon>Cytophagia</taxon>
        <taxon>Cytophagales</taxon>
        <taxon>Fulvivirgaceae</taxon>
        <taxon>Fulvivirga</taxon>
    </lineage>
</organism>